<dbReference type="InterPro" id="IPR009057">
    <property type="entry name" value="Homeodomain-like_sf"/>
</dbReference>
<feature type="compositionally biased region" description="Polar residues" evidence="7">
    <location>
        <begin position="104"/>
        <end position="123"/>
    </location>
</feature>
<feature type="region of interest" description="Disordered" evidence="7">
    <location>
        <begin position="534"/>
        <end position="610"/>
    </location>
</feature>
<feature type="compositionally biased region" description="Low complexity" evidence="7">
    <location>
        <begin position="264"/>
        <end position="273"/>
    </location>
</feature>
<organism evidence="9 10">
    <name type="scientific">Laetiporus sulphureus 93-53</name>
    <dbReference type="NCBI Taxonomy" id="1314785"/>
    <lineage>
        <taxon>Eukaryota</taxon>
        <taxon>Fungi</taxon>
        <taxon>Dikarya</taxon>
        <taxon>Basidiomycota</taxon>
        <taxon>Agaricomycotina</taxon>
        <taxon>Agaricomycetes</taxon>
        <taxon>Polyporales</taxon>
        <taxon>Laetiporus</taxon>
    </lineage>
</organism>
<evidence type="ECO:0000259" key="8">
    <source>
        <dbReference type="PROSITE" id="PS50071"/>
    </source>
</evidence>
<gene>
    <name evidence="9" type="ORF">LAESUDRAFT_723456</name>
</gene>
<evidence type="ECO:0000256" key="4">
    <source>
        <dbReference type="ARBA" id="ARBA00023242"/>
    </source>
</evidence>
<dbReference type="GO" id="GO:0005634">
    <property type="term" value="C:nucleus"/>
    <property type="evidence" value="ECO:0007669"/>
    <property type="project" value="UniProtKB-SubCell"/>
</dbReference>
<feature type="region of interest" description="Disordered" evidence="7">
    <location>
        <begin position="256"/>
        <end position="385"/>
    </location>
</feature>
<evidence type="ECO:0000256" key="3">
    <source>
        <dbReference type="ARBA" id="ARBA00023155"/>
    </source>
</evidence>
<evidence type="ECO:0000256" key="7">
    <source>
        <dbReference type="SAM" id="MobiDB-lite"/>
    </source>
</evidence>
<feature type="domain" description="Homeobox" evidence="8">
    <location>
        <begin position="40"/>
        <end position="100"/>
    </location>
</feature>
<dbReference type="EMBL" id="KV427614">
    <property type="protein sequence ID" value="KZT08584.1"/>
    <property type="molecule type" value="Genomic_DNA"/>
</dbReference>
<name>A0A165F8F2_9APHY</name>
<dbReference type="Pfam" id="PF00046">
    <property type="entry name" value="Homeodomain"/>
    <property type="match status" value="3"/>
</dbReference>
<feature type="compositionally biased region" description="Low complexity" evidence="7">
    <location>
        <begin position="1"/>
        <end position="25"/>
    </location>
</feature>
<dbReference type="PANTHER" id="PTHR24324">
    <property type="entry name" value="HOMEOBOX PROTEIN HHEX"/>
    <property type="match status" value="1"/>
</dbReference>
<dbReference type="PANTHER" id="PTHR24324:SF5">
    <property type="entry name" value="HEMATOPOIETICALLY-EXPRESSED HOMEOBOX PROTEIN HHEX"/>
    <property type="match status" value="1"/>
</dbReference>
<dbReference type="GO" id="GO:0030154">
    <property type="term" value="P:cell differentiation"/>
    <property type="evidence" value="ECO:0007669"/>
    <property type="project" value="TreeGrafter"/>
</dbReference>
<dbReference type="Gene3D" id="1.10.10.60">
    <property type="entry name" value="Homeodomain-like"/>
    <property type="match status" value="3"/>
</dbReference>
<feature type="compositionally biased region" description="Low complexity" evidence="7">
    <location>
        <begin position="316"/>
        <end position="339"/>
    </location>
</feature>
<feature type="DNA-binding region" description="Homeobox" evidence="5">
    <location>
        <begin position="375"/>
        <end position="434"/>
    </location>
</feature>
<dbReference type="InterPro" id="IPR001356">
    <property type="entry name" value="HD"/>
</dbReference>
<keyword evidence="2 5" id="KW-0238">DNA-binding</keyword>
<feature type="DNA-binding region" description="Homeobox" evidence="5">
    <location>
        <begin position="42"/>
        <end position="101"/>
    </location>
</feature>
<dbReference type="STRING" id="1314785.A0A165F8F2"/>
<feature type="DNA-binding region" description="Homeobox" evidence="5">
    <location>
        <begin position="198"/>
        <end position="257"/>
    </location>
</feature>
<dbReference type="PROSITE" id="PS50071">
    <property type="entry name" value="HOMEOBOX_2"/>
    <property type="match status" value="3"/>
</dbReference>
<sequence length="657" mass="71999">MLPPFTAWSPSPASPSSASGPASDAEQQPPMATPSQERTDQPKKPRHRHSAFQLAALNELYDKNEHPSLEERTSLAERLGMETKTVNSWFQNKRASSKKRHKGSSTAPGTNNSAGSDLSTRTKSSSSSVELPPISALIASVAAPPGLVPPHMASHDFDDYSDEEHLVHLSHTQRQSLFYAGNAQHRHLFEAEQEQNQPRKGRSRPTAMQTEALKKLYEMNPHPSKEEREALGRRIDMRYQSVTNWFQNQRSIAKKRKEEEDAHAAAVAAAHAHPGSSSKSRMFSPFPPAASAAHPSLATVPPATGHPSLAFPSQHASVSAPVPRARRSSSAAPLSRGRSYAQSHSHLSDSRPASPRASPYRTASDRSHASSHGGARPRRTRPEPHQLVALKKLFRRTATPSIEERGALALEIGMDVGKVTNWFRNLRQTARKRARARRGPNPDGEVDELEEGELDCEEHDVDMDIDADDISLATYNMHSRSVSRAGTPVQSTASSTSSPLIQSTHMHMIPPPPYSLEDPAASFFAREVRAYSPPPVKHHSFSRSRSTYAQAPSATVRPSAYPHAHPPPQVYPPSHMHSDADAYAYADGDSHMGSEEEYQEAVTPSPLASPPPRVSVAELLIEKTADTKRAVVGQKFETGVKVEDALLLLSFHHHVVR</sequence>
<dbReference type="GO" id="GO:0000978">
    <property type="term" value="F:RNA polymerase II cis-regulatory region sequence-specific DNA binding"/>
    <property type="evidence" value="ECO:0007669"/>
    <property type="project" value="TreeGrafter"/>
</dbReference>
<dbReference type="CDD" id="cd00086">
    <property type="entry name" value="homeodomain"/>
    <property type="match status" value="3"/>
</dbReference>
<evidence type="ECO:0000313" key="10">
    <source>
        <dbReference type="Proteomes" id="UP000076871"/>
    </source>
</evidence>
<dbReference type="InterPro" id="IPR051000">
    <property type="entry name" value="Homeobox_DNA-bind_prot"/>
</dbReference>
<reference evidence="9 10" key="1">
    <citation type="journal article" date="2016" name="Mol. Biol. Evol.">
        <title>Comparative Genomics of Early-Diverging Mushroom-Forming Fungi Provides Insights into the Origins of Lignocellulose Decay Capabilities.</title>
        <authorList>
            <person name="Nagy L.G."/>
            <person name="Riley R."/>
            <person name="Tritt A."/>
            <person name="Adam C."/>
            <person name="Daum C."/>
            <person name="Floudas D."/>
            <person name="Sun H."/>
            <person name="Yadav J.S."/>
            <person name="Pangilinan J."/>
            <person name="Larsson K.H."/>
            <person name="Matsuura K."/>
            <person name="Barry K."/>
            <person name="Labutti K."/>
            <person name="Kuo R."/>
            <person name="Ohm R.A."/>
            <person name="Bhattacharya S.S."/>
            <person name="Shirouzu T."/>
            <person name="Yoshinaga Y."/>
            <person name="Martin F.M."/>
            <person name="Grigoriev I.V."/>
            <person name="Hibbett D.S."/>
        </authorList>
    </citation>
    <scope>NUCLEOTIDE SEQUENCE [LARGE SCALE GENOMIC DNA]</scope>
    <source>
        <strain evidence="9 10">93-53</strain>
    </source>
</reference>
<dbReference type="OrthoDB" id="6159439at2759"/>
<accession>A0A165F8F2</accession>
<dbReference type="SMART" id="SM00389">
    <property type="entry name" value="HOX"/>
    <property type="match status" value="3"/>
</dbReference>
<dbReference type="InParanoid" id="A0A165F8F2"/>
<feature type="compositionally biased region" description="Polar residues" evidence="7">
    <location>
        <begin position="543"/>
        <end position="553"/>
    </location>
</feature>
<keyword evidence="10" id="KW-1185">Reference proteome</keyword>
<evidence type="ECO:0000256" key="2">
    <source>
        <dbReference type="ARBA" id="ARBA00023125"/>
    </source>
</evidence>
<evidence type="ECO:0000256" key="1">
    <source>
        <dbReference type="ARBA" id="ARBA00004123"/>
    </source>
</evidence>
<evidence type="ECO:0000313" key="9">
    <source>
        <dbReference type="EMBL" id="KZT08584.1"/>
    </source>
</evidence>
<dbReference type="InterPro" id="IPR017970">
    <property type="entry name" value="Homeobox_CS"/>
</dbReference>
<dbReference type="RefSeq" id="XP_040766324.1">
    <property type="nucleotide sequence ID" value="XM_040908420.1"/>
</dbReference>
<keyword evidence="3 5" id="KW-0371">Homeobox</keyword>
<protein>
    <recommendedName>
        <fullName evidence="8">Homeobox domain-containing protein</fullName>
    </recommendedName>
</protein>
<dbReference type="Proteomes" id="UP000076871">
    <property type="component" value="Unassembled WGS sequence"/>
</dbReference>
<dbReference type="AlphaFoldDB" id="A0A165F8F2"/>
<proteinExistence type="predicted"/>
<feature type="domain" description="Homeobox" evidence="8">
    <location>
        <begin position="373"/>
        <end position="433"/>
    </location>
</feature>
<feature type="region of interest" description="Disordered" evidence="7">
    <location>
        <begin position="86"/>
        <end position="129"/>
    </location>
</feature>
<dbReference type="GeneID" id="63825449"/>
<dbReference type="SUPFAM" id="SSF46689">
    <property type="entry name" value="Homeodomain-like"/>
    <property type="match status" value="3"/>
</dbReference>
<dbReference type="GO" id="GO:0000981">
    <property type="term" value="F:DNA-binding transcription factor activity, RNA polymerase II-specific"/>
    <property type="evidence" value="ECO:0007669"/>
    <property type="project" value="InterPro"/>
</dbReference>
<comment type="subcellular location">
    <subcellularLocation>
        <location evidence="1 5 6">Nucleus</location>
    </subcellularLocation>
</comment>
<feature type="region of interest" description="Disordered" evidence="7">
    <location>
        <begin position="431"/>
        <end position="452"/>
    </location>
</feature>
<feature type="compositionally biased region" description="Low complexity" evidence="7">
    <location>
        <begin position="350"/>
        <end position="362"/>
    </location>
</feature>
<evidence type="ECO:0000256" key="6">
    <source>
        <dbReference type="RuleBase" id="RU000682"/>
    </source>
</evidence>
<keyword evidence="4 5" id="KW-0539">Nucleus</keyword>
<feature type="region of interest" description="Disordered" evidence="7">
    <location>
        <begin position="1"/>
        <end position="51"/>
    </location>
</feature>
<dbReference type="PROSITE" id="PS00027">
    <property type="entry name" value="HOMEOBOX_1"/>
    <property type="match status" value="2"/>
</dbReference>
<feature type="domain" description="Homeobox" evidence="8">
    <location>
        <begin position="196"/>
        <end position="256"/>
    </location>
</feature>
<evidence type="ECO:0000256" key="5">
    <source>
        <dbReference type="PROSITE-ProRule" id="PRU00108"/>
    </source>
</evidence>